<protein>
    <submittedName>
        <fullName evidence="2">Uncharacterized protein</fullName>
    </submittedName>
</protein>
<evidence type="ECO:0000313" key="2">
    <source>
        <dbReference type="EMBL" id="CCQ70831.1"/>
    </source>
</evidence>
<sequence>MALQAKQKVGGNPPLTPPRRGIGGELEGNRREYFYTNFLKSDYTSGVGVNGG</sequence>
<dbReference type="Proteomes" id="UP000018130">
    <property type="component" value="Unassembled WGS sequence"/>
</dbReference>
<evidence type="ECO:0000256" key="1">
    <source>
        <dbReference type="SAM" id="MobiDB-lite"/>
    </source>
</evidence>
<evidence type="ECO:0000313" key="3">
    <source>
        <dbReference type="Proteomes" id="UP000018130"/>
    </source>
</evidence>
<feature type="region of interest" description="Disordered" evidence="1">
    <location>
        <begin position="1"/>
        <end position="25"/>
    </location>
</feature>
<gene>
    <name evidence="2" type="ORF">CWATWH0402_383</name>
</gene>
<proteinExistence type="predicted"/>
<dbReference type="EMBL" id="CAQN01001292">
    <property type="protein sequence ID" value="CCQ70831.1"/>
    <property type="molecule type" value="Genomic_DNA"/>
</dbReference>
<reference evidence="2 3" key="1">
    <citation type="submission" date="2013-01" db="EMBL/GenBank/DDBJ databases">
        <authorList>
            <person name="Bench S."/>
        </authorList>
    </citation>
    <scope>NUCLEOTIDE SEQUENCE [LARGE SCALE GENOMIC DNA]</scope>
    <source>
        <strain evidence="2 3">WH 0402</strain>
    </source>
</reference>
<organism evidence="2 3">
    <name type="scientific">Crocosphaera watsonii WH 0402</name>
    <dbReference type="NCBI Taxonomy" id="1284629"/>
    <lineage>
        <taxon>Bacteria</taxon>
        <taxon>Bacillati</taxon>
        <taxon>Cyanobacteriota</taxon>
        <taxon>Cyanophyceae</taxon>
        <taxon>Oscillatoriophycideae</taxon>
        <taxon>Chroococcales</taxon>
        <taxon>Aphanothecaceae</taxon>
        <taxon>Crocosphaera</taxon>
    </lineage>
</organism>
<reference evidence="2 3" key="2">
    <citation type="submission" date="2013-09" db="EMBL/GenBank/DDBJ databases">
        <title>Whole genome comparison of six Crocosphaera watsonii strains with differing phenotypes.</title>
        <authorList>
            <person name="Bench S.R."/>
            <person name="Heller P."/>
            <person name="Frank I."/>
            <person name="Arciniega M."/>
            <person name="Shilova I.N."/>
            <person name="Zehr J.P."/>
        </authorList>
    </citation>
    <scope>NUCLEOTIDE SEQUENCE [LARGE SCALE GENOMIC DNA]</scope>
    <source>
        <strain evidence="2 3">WH 0402</strain>
    </source>
</reference>
<dbReference type="AlphaFoldDB" id="T2K0B3"/>
<accession>T2K0B3</accession>
<name>T2K0B3_CROWT</name>
<comment type="caution">
    <text evidence="2">The sequence shown here is derived from an EMBL/GenBank/DDBJ whole genome shotgun (WGS) entry which is preliminary data.</text>
</comment>